<reference evidence="1 2" key="1">
    <citation type="journal article" date="2014" name="Nat. Genet.">
        <title>Genome and transcriptome of the porcine whipworm Trichuris suis.</title>
        <authorList>
            <person name="Jex A.R."/>
            <person name="Nejsum P."/>
            <person name="Schwarz E.M."/>
            <person name="Hu L."/>
            <person name="Young N.D."/>
            <person name="Hall R.S."/>
            <person name="Korhonen P.K."/>
            <person name="Liao S."/>
            <person name="Thamsborg S."/>
            <person name="Xia J."/>
            <person name="Xu P."/>
            <person name="Wang S."/>
            <person name="Scheerlinck J.P."/>
            <person name="Hofmann A."/>
            <person name="Sternberg P.W."/>
            <person name="Wang J."/>
            <person name="Gasser R.B."/>
        </authorList>
    </citation>
    <scope>NUCLEOTIDE SEQUENCE [LARGE SCALE GENOMIC DNA]</scope>
    <source>
        <strain evidence="1">DCEP-RM93M</strain>
    </source>
</reference>
<name>A0A085MMJ4_9BILA</name>
<sequence length="69" mass="7534">MRSKKISAQDSFWHGGCDEEFERISATQAEIQLHELVRLKNVDECTVSCSELGNVGKGSAADGRAHGEN</sequence>
<accession>A0A085MMJ4</accession>
<organism evidence="1 2">
    <name type="scientific">Trichuris suis</name>
    <name type="common">pig whipworm</name>
    <dbReference type="NCBI Taxonomy" id="68888"/>
    <lineage>
        <taxon>Eukaryota</taxon>
        <taxon>Metazoa</taxon>
        <taxon>Ecdysozoa</taxon>
        <taxon>Nematoda</taxon>
        <taxon>Enoplea</taxon>
        <taxon>Dorylaimia</taxon>
        <taxon>Trichinellida</taxon>
        <taxon>Trichuridae</taxon>
        <taxon>Trichuris</taxon>
    </lineage>
</organism>
<proteinExistence type="predicted"/>
<dbReference type="AlphaFoldDB" id="A0A085MMJ4"/>
<dbReference type="Proteomes" id="UP000030764">
    <property type="component" value="Unassembled WGS sequence"/>
</dbReference>
<protein>
    <submittedName>
        <fullName evidence="1">Uncharacterized protein</fullName>
    </submittedName>
</protein>
<keyword evidence="2" id="KW-1185">Reference proteome</keyword>
<dbReference type="EMBL" id="KL363184">
    <property type="protein sequence ID" value="KFD58440.1"/>
    <property type="molecule type" value="Genomic_DNA"/>
</dbReference>
<evidence type="ECO:0000313" key="1">
    <source>
        <dbReference type="EMBL" id="KFD58440.1"/>
    </source>
</evidence>
<evidence type="ECO:0000313" key="2">
    <source>
        <dbReference type="Proteomes" id="UP000030764"/>
    </source>
</evidence>
<gene>
    <name evidence="1" type="ORF">M513_00666</name>
</gene>